<comment type="caution">
    <text evidence="1">The sequence shown here is derived from an EMBL/GenBank/DDBJ whole genome shotgun (WGS) entry which is preliminary data.</text>
</comment>
<gene>
    <name evidence="1" type="ORF">DYBT9623_04937</name>
</gene>
<keyword evidence="2" id="KW-1185">Reference proteome</keyword>
<sequence length="382" mass="43184">MKILFMVQGEGRGHLTQAISLGQLLRQAGHEIVGAMVGTSPGRQIPAFFNEAICTNVLHFDAPNIIYNAQGGGMNLQRTIYTHLTNLPKYLKSLRQINEAVTQIKPDLIVSFYDTFGGLYNLIYRSGIPMVCIAHQYLLLHPRFVFPEKSRLNRFLINLNSRSTSWLASKRLALSFREIPSRTDLKLTVVPPLLREEIARLVPRNGDYLLVYMTHHSLSEQIIAWHLQHPEVKLHCFWDNLDAAEEFAYDETLTFHRINSEKYLNMLAGCRGLVTTAGFESVCEAMYLGKPVMMVPVPNHFEQECNAIDGVISGAGVTSRTFDLSVLLEYLPKHLNQSARFRSWYHRGNALFLEEIESFAGKLVGKVGYPKTKSSDSKALGR</sequence>
<proteinExistence type="predicted"/>
<dbReference type="Gene3D" id="3.40.50.2000">
    <property type="entry name" value="Glycogen Phosphorylase B"/>
    <property type="match status" value="2"/>
</dbReference>
<dbReference type="EMBL" id="CAJRAU010000009">
    <property type="protein sequence ID" value="CAG5073818.1"/>
    <property type="molecule type" value="Genomic_DNA"/>
</dbReference>
<reference evidence="1 2" key="1">
    <citation type="submission" date="2021-04" db="EMBL/GenBank/DDBJ databases">
        <authorList>
            <person name="Rodrigo-Torres L."/>
            <person name="Arahal R. D."/>
            <person name="Lucena T."/>
        </authorList>
    </citation>
    <scope>NUCLEOTIDE SEQUENCE [LARGE SCALE GENOMIC DNA]</scope>
    <source>
        <strain evidence="1 2">CECT 9623</strain>
    </source>
</reference>
<dbReference type="Proteomes" id="UP000679725">
    <property type="component" value="Unassembled WGS sequence"/>
</dbReference>
<dbReference type="Pfam" id="PF13528">
    <property type="entry name" value="Glyco_trans_1_3"/>
    <property type="match status" value="1"/>
</dbReference>
<dbReference type="SUPFAM" id="SSF53756">
    <property type="entry name" value="UDP-Glycosyltransferase/glycogen phosphorylase"/>
    <property type="match status" value="1"/>
</dbReference>
<name>A0ABM8UXD5_9BACT</name>
<organism evidence="1 2">
    <name type="scientific">Dyadobacter linearis</name>
    <dbReference type="NCBI Taxonomy" id="2823330"/>
    <lineage>
        <taxon>Bacteria</taxon>
        <taxon>Pseudomonadati</taxon>
        <taxon>Bacteroidota</taxon>
        <taxon>Cytophagia</taxon>
        <taxon>Cytophagales</taxon>
        <taxon>Spirosomataceae</taxon>
        <taxon>Dyadobacter</taxon>
    </lineage>
</organism>
<accession>A0ABM8UXD5</accession>
<dbReference type="PANTHER" id="PTHR21015:SF22">
    <property type="entry name" value="GLYCOSYLTRANSFERASE"/>
    <property type="match status" value="1"/>
</dbReference>
<dbReference type="PANTHER" id="PTHR21015">
    <property type="entry name" value="UDP-N-ACETYLGLUCOSAMINE--N-ACETYLMURAMYL-(PENTAPEPTIDE) PYROPHOSPHORYL-UNDECAPRENOL N-ACETYLGLUCOSAMINE TRANSFERASE 1"/>
    <property type="match status" value="1"/>
</dbReference>
<dbReference type="RefSeq" id="WP_215236192.1">
    <property type="nucleotide sequence ID" value="NZ_CAJRAU010000009.1"/>
</dbReference>
<evidence type="ECO:0008006" key="3">
    <source>
        <dbReference type="Google" id="ProtNLM"/>
    </source>
</evidence>
<evidence type="ECO:0000313" key="2">
    <source>
        <dbReference type="Proteomes" id="UP000679725"/>
    </source>
</evidence>
<protein>
    <recommendedName>
        <fullName evidence="3">Glycosyltransferase</fullName>
    </recommendedName>
</protein>
<evidence type="ECO:0000313" key="1">
    <source>
        <dbReference type="EMBL" id="CAG5073818.1"/>
    </source>
</evidence>